<keyword evidence="4" id="KW-1185">Reference proteome</keyword>
<dbReference type="InterPro" id="IPR011009">
    <property type="entry name" value="Kinase-like_dom_sf"/>
</dbReference>
<dbReference type="RefSeq" id="WP_068682278.1">
    <property type="nucleotide sequence ID" value="NZ_LYPA01000050.1"/>
</dbReference>
<sequence length="328" mass="36622">MANELQEIISHYFFSENTVISPVPFGLTNTTCFVTVNGDRYVVRHYNRYTKSQESLQLELEVSSYLLASGLSFTIPAFLPTQAGEPFVTLPDGTIGALMSYIPGTAPSLQDPDDAFALGRVVGELGAKLSSYKPSATIQNAGIPFTDLFRLHPLADAEQIALFWENQPFHVTDEQKRSYDEALAHVTAKREVLLALPRQLVHHDILIYNLLSVNGNITAVLDFDFLAMDISFLEFVISFNHVLQMSGGSSEMAAAFIKGYQTFRTFSAEEWGQLQALTRLYHVAVLHIYIGQHAAGKDISIPFSYIADQLIERVNWLNEHERNGSIEL</sequence>
<gene>
    <name evidence="3" type="ORF">A7K91_20580</name>
</gene>
<dbReference type="InterPro" id="IPR002575">
    <property type="entry name" value="Aminoglycoside_PTrfase"/>
</dbReference>
<comment type="similarity">
    <text evidence="1">Belongs to the pseudomonas-type ThrB family.</text>
</comment>
<dbReference type="Gene3D" id="3.90.1200.10">
    <property type="match status" value="1"/>
</dbReference>
<dbReference type="Proteomes" id="UP000092024">
    <property type="component" value="Unassembled WGS sequence"/>
</dbReference>
<evidence type="ECO:0000313" key="4">
    <source>
        <dbReference type="Proteomes" id="UP000092024"/>
    </source>
</evidence>
<dbReference type="PANTHER" id="PTHR21064:SF6">
    <property type="entry name" value="AMINOGLYCOSIDE PHOSPHOTRANSFERASE DOMAIN-CONTAINING PROTEIN"/>
    <property type="match status" value="1"/>
</dbReference>
<accession>A0A1A5YKL1</accession>
<comment type="caution">
    <text evidence="3">The sequence shown here is derived from an EMBL/GenBank/DDBJ whole genome shotgun (WGS) entry which is preliminary data.</text>
</comment>
<evidence type="ECO:0000256" key="1">
    <source>
        <dbReference type="ARBA" id="ARBA00038240"/>
    </source>
</evidence>
<dbReference type="PANTHER" id="PTHR21064">
    <property type="entry name" value="AMINOGLYCOSIDE PHOSPHOTRANSFERASE DOMAIN-CONTAINING PROTEIN-RELATED"/>
    <property type="match status" value="1"/>
</dbReference>
<evidence type="ECO:0000259" key="2">
    <source>
        <dbReference type="Pfam" id="PF01636"/>
    </source>
</evidence>
<organism evidence="3 4">
    <name type="scientific">Paenibacillus oryzae</name>
    <dbReference type="NCBI Taxonomy" id="1844972"/>
    <lineage>
        <taxon>Bacteria</taxon>
        <taxon>Bacillati</taxon>
        <taxon>Bacillota</taxon>
        <taxon>Bacilli</taxon>
        <taxon>Bacillales</taxon>
        <taxon>Paenibacillaceae</taxon>
        <taxon>Paenibacillus</taxon>
    </lineage>
</organism>
<dbReference type="Gene3D" id="3.30.200.20">
    <property type="entry name" value="Phosphorylase Kinase, domain 1"/>
    <property type="match status" value="1"/>
</dbReference>
<dbReference type="OrthoDB" id="2664740at2"/>
<protein>
    <recommendedName>
        <fullName evidence="2">Aminoglycoside phosphotransferase domain-containing protein</fullName>
    </recommendedName>
</protein>
<evidence type="ECO:0000313" key="3">
    <source>
        <dbReference type="EMBL" id="OBR66144.1"/>
    </source>
</evidence>
<dbReference type="GO" id="GO:0019202">
    <property type="term" value="F:amino acid kinase activity"/>
    <property type="evidence" value="ECO:0007669"/>
    <property type="project" value="TreeGrafter"/>
</dbReference>
<dbReference type="AlphaFoldDB" id="A0A1A5YKL1"/>
<reference evidence="3 4" key="1">
    <citation type="submission" date="2016-05" db="EMBL/GenBank/DDBJ databases">
        <title>Paenibacillus oryzae. sp. nov., isolated from the rice root.</title>
        <authorList>
            <person name="Zhang J."/>
            <person name="Zhang X."/>
        </authorList>
    </citation>
    <scope>NUCLEOTIDE SEQUENCE [LARGE SCALE GENOMIC DNA]</scope>
    <source>
        <strain evidence="3 4">1DrF-4</strain>
    </source>
</reference>
<feature type="domain" description="Aminoglycoside phosphotransferase" evidence="2">
    <location>
        <begin position="20"/>
        <end position="269"/>
    </location>
</feature>
<dbReference type="EMBL" id="LYPA01000050">
    <property type="protein sequence ID" value="OBR66144.1"/>
    <property type="molecule type" value="Genomic_DNA"/>
</dbReference>
<proteinExistence type="inferred from homology"/>
<name>A0A1A5YKL1_9BACL</name>
<dbReference type="SUPFAM" id="SSF56112">
    <property type="entry name" value="Protein kinase-like (PK-like)"/>
    <property type="match status" value="1"/>
</dbReference>
<dbReference type="STRING" id="1844972.A7K91_20580"/>
<dbReference type="Pfam" id="PF01636">
    <property type="entry name" value="APH"/>
    <property type="match status" value="1"/>
</dbReference>
<dbReference type="InterPro" id="IPR050249">
    <property type="entry name" value="Pseudomonas-type_ThrB"/>
</dbReference>